<sequence>MFKVFEHVPSIQLSVKLSIACCLNLASGSLKWIPNFPLEAHLEKRAELIYPSMIHLLVLLPSSMMRIEQKINTPQITSQIFPHLNLNTRVDITPKKKNKIEHDLLHFLVR</sequence>
<proteinExistence type="predicted"/>
<dbReference type="EMBL" id="CM001887">
    <property type="protein sequence ID" value="EOY30347.1"/>
    <property type="molecule type" value="Genomic_DNA"/>
</dbReference>
<name>A0A061GMH0_THECC</name>
<reference evidence="1 2" key="1">
    <citation type="journal article" date="2013" name="Genome Biol.">
        <title>The genome sequence of the most widely cultivated cacao type and its use to identify candidate genes regulating pod color.</title>
        <authorList>
            <person name="Motamayor J.C."/>
            <person name="Mockaitis K."/>
            <person name="Schmutz J."/>
            <person name="Haiminen N."/>
            <person name="Iii D.L."/>
            <person name="Cornejo O."/>
            <person name="Findley S.D."/>
            <person name="Zheng P."/>
            <person name="Utro F."/>
            <person name="Royaert S."/>
            <person name="Saski C."/>
            <person name="Jenkins J."/>
            <person name="Podicheti R."/>
            <person name="Zhao M."/>
            <person name="Scheffler B.E."/>
            <person name="Stack J.C."/>
            <person name="Feltus F.A."/>
            <person name="Mustiga G.M."/>
            <person name="Amores F."/>
            <person name="Phillips W."/>
            <person name="Marelli J.P."/>
            <person name="May G.D."/>
            <person name="Shapiro H."/>
            <person name="Ma J."/>
            <person name="Bustamante C.D."/>
            <person name="Schnell R.J."/>
            <person name="Main D."/>
            <person name="Gilbert D."/>
            <person name="Parida L."/>
            <person name="Kuhn D.N."/>
        </authorList>
    </citation>
    <scope>NUCLEOTIDE SEQUENCE [LARGE SCALE GENOMIC DNA]</scope>
    <source>
        <strain evidence="2">cv. Matina 1-6</strain>
    </source>
</reference>
<gene>
    <name evidence="1" type="ORF">TCM_037588</name>
</gene>
<organism evidence="1 2">
    <name type="scientific">Theobroma cacao</name>
    <name type="common">Cacao</name>
    <name type="synonym">Cocoa</name>
    <dbReference type="NCBI Taxonomy" id="3641"/>
    <lineage>
        <taxon>Eukaryota</taxon>
        <taxon>Viridiplantae</taxon>
        <taxon>Streptophyta</taxon>
        <taxon>Embryophyta</taxon>
        <taxon>Tracheophyta</taxon>
        <taxon>Spermatophyta</taxon>
        <taxon>Magnoliopsida</taxon>
        <taxon>eudicotyledons</taxon>
        <taxon>Gunneridae</taxon>
        <taxon>Pentapetalae</taxon>
        <taxon>rosids</taxon>
        <taxon>malvids</taxon>
        <taxon>Malvales</taxon>
        <taxon>Malvaceae</taxon>
        <taxon>Byttnerioideae</taxon>
        <taxon>Theobroma</taxon>
    </lineage>
</organism>
<protein>
    <submittedName>
        <fullName evidence="1">Uncharacterized protein</fullName>
    </submittedName>
</protein>
<dbReference type="HOGENOM" id="CLU_2175660_0_0_1"/>
<dbReference type="Gramene" id="EOY30347">
    <property type="protein sequence ID" value="EOY30347"/>
    <property type="gene ID" value="TCM_037588"/>
</dbReference>
<keyword evidence="2" id="KW-1185">Reference proteome</keyword>
<dbReference type="AlphaFoldDB" id="A0A061GMH0"/>
<dbReference type="InParanoid" id="A0A061GMH0"/>
<evidence type="ECO:0000313" key="1">
    <source>
        <dbReference type="EMBL" id="EOY30347.1"/>
    </source>
</evidence>
<accession>A0A061GMH0</accession>
<dbReference type="Proteomes" id="UP000026915">
    <property type="component" value="Chromosome 9"/>
</dbReference>
<evidence type="ECO:0000313" key="2">
    <source>
        <dbReference type="Proteomes" id="UP000026915"/>
    </source>
</evidence>